<dbReference type="SMART" id="SM00530">
    <property type="entry name" value="HTH_XRE"/>
    <property type="match status" value="1"/>
</dbReference>
<dbReference type="CDD" id="cd00093">
    <property type="entry name" value="HTH_XRE"/>
    <property type="match status" value="1"/>
</dbReference>
<evidence type="ECO:0000313" key="3">
    <source>
        <dbReference type="Proteomes" id="UP000194999"/>
    </source>
</evidence>
<proteinExistence type="predicted"/>
<dbReference type="RefSeq" id="WP_094755840.1">
    <property type="nucleotide sequence ID" value="NZ_CP171013.1"/>
</dbReference>
<feature type="domain" description="HTH cro/C1-type" evidence="1">
    <location>
        <begin position="9"/>
        <end position="63"/>
    </location>
</feature>
<gene>
    <name evidence="2" type="ORF">HK15_13085</name>
</gene>
<accession>A0A252B347</accession>
<dbReference type="EMBL" id="JOOY01000081">
    <property type="protein sequence ID" value="OUI98780.1"/>
    <property type="molecule type" value="Genomic_DNA"/>
</dbReference>
<dbReference type="Proteomes" id="UP000194999">
    <property type="component" value="Unassembled WGS sequence"/>
</dbReference>
<evidence type="ECO:0000313" key="2">
    <source>
        <dbReference type="EMBL" id="OUI98780.1"/>
    </source>
</evidence>
<dbReference type="GO" id="GO:0003677">
    <property type="term" value="F:DNA binding"/>
    <property type="evidence" value="ECO:0007669"/>
    <property type="project" value="InterPro"/>
</dbReference>
<comment type="caution">
    <text evidence="2">The sequence shown here is derived from an EMBL/GenBank/DDBJ whole genome shotgun (WGS) entry which is preliminary data.</text>
</comment>
<dbReference type="Pfam" id="PF13560">
    <property type="entry name" value="HTH_31"/>
    <property type="match status" value="1"/>
</dbReference>
<dbReference type="PROSITE" id="PS50943">
    <property type="entry name" value="HTH_CROC1"/>
    <property type="match status" value="1"/>
</dbReference>
<dbReference type="InterPro" id="IPR010982">
    <property type="entry name" value="Lambda_DNA-bd_dom_sf"/>
</dbReference>
<name>A0A252B347_9PROT</name>
<dbReference type="AlphaFoldDB" id="A0A252B347"/>
<evidence type="ECO:0000259" key="1">
    <source>
        <dbReference type="PROSITE" id="PS50943"/>
    </source>
</evidence>
<dbReference type="InterPro" id="IPR001387">
    <property type="entry name" value="Cro/C1-type_HTH"/>
</dbReference>
<dbReference type="Gene3D" id="1.10.260.40">
    <property type="entry name" value="lambda repressor-like DNA-binding domains"/>
    <property type="match status" value="1"/>
</dbReference>
<sequence>MDKAFAARIRRLRIDSGLSQVDIQAATGIDRTYLSRMENRGIPSAWDKMCALADLFGVSLDYLRNGQSVPSLEGSGEIIKDADERSLVRMWRAMNEGERLALRAVAERLADKADPSSAA</sequence>
<dbReference type="SUPFAM" id="SSF47413">
    <property type="entry name" value="lambda repressor-like DNA-binding domains"/>
    <property type="match status" value="1"/>
</dbReference>
<reference evidence="2 3" key="1">
    <citation type="submission" date="2014-06" db="EMBL/GenBank/DDBJ databases">
        <authorList>
            <person name="Ju J."/>
            <person name="Zhang J."/>
        </authorList>
    </citation>
    <scope>NUCLEOTIDE SEQUENCE [LARGE SCALE GENOMIC DNA]</scope>
    <source>
        <strain evidence="2">DmW_048</strain>
    </source>
</reference>
<organism evidence="2 3">
    <name type="scientific">Acetobacter orientalis</name>
    <dbReference type="NCBI Taxonomy" id="146474"/>
    <lineage>
        <taxon>Bacteria</taxon>
        <taxon>Pseudomonadati</taxon>
        <taxon>Pseudomonadota</taxon>
        <taxon>Alphaproteobacteria</taxon>
        <taxon>Acetobacterales</taxon>
        <taxon>Acetobacteraceae</taxon>
        <taxon>Acetobacter</taxon>
    </lineage>
</organism>
<protein>
    <recommendedName>
        <fullName evidence="1">HTH cro/C1-type domain-containing protein</fullName>
    </recommendedName>
</protein>